<keyword evidence="11" id="KW-1185">Reference proteome</keyword>
<feature type="transmembrane region" description="Helical" evidence="7">
    <location>
        <begin position="301"/>
        <end position="323"/>
    </location>
</feature>
<dbReference type="SUPFAM" id="SSF161098">
    <property type="entry name" value="MetI-like"/>
    <property type="match status" value="1"/>
</dbReference>
<feature type="compositionally biased region" description="Polar residues" evidence="8">
    <location>
        <begin position="12"/>
        <end position="23"/>
    </location>
</feature>
<feature type="transmembrane region" description="Helical" evidence="7">
    <location>
        <begin position="242"/>
        <end position="268"/>
    </location>
</feature>
<dbReference type="PROSITE" id="PS50928">
    <property type="entry name" value="ABC_TM1"/>
    <property type="match status" value="1"/>
</dbReference>
<feature type="region of interest" description="Disordered" evidence="8">
    <location>
        <begin position="1"/>
        <end position="40"/>
    </location>
</feature>
<dbReference type="Proteomes" id="UP000664299">
    <property type="component" value="Unassembled WGS sequence"/>
</dbReference>
<organism evidence="10 11">
    <name type="scientific">Bifidobacterium asteroides</name>
    <dbReference type="NCBI Taxonomy" id="1684"/>
    <lineage>
        <taxon>Bacteria</taxon>
        <taxon>Bacillati</taxon>
        <taxon>Actinomycetota</taxon>
        <taxon>Actinomycetes</taxon>
        <taxon>Bifidobacteriales</taxon>
        <taxon>Bifidobacteriaceae</taxon>
        <taxon>Bifidobacterium</taxon>
    </lineage>
</organism>
<feature type="domain" description="ABC transmembrane type-1" evidence="9">
    <location>
        <begin position="103"/>
        <end position="322"/>
    </location>
</feature>
<evidence type="ECO:0000256" key="3">
    <source>
        <dbReference type="ARBA" id="ARBA00022475"/>
    </source>
</evidence>
<reference evidence="10" key="1">
    <citation type="submission" date="2021-03" db="EMBL/GenBank/DDBJ databases">
        <title>Genome sequence of Bifidobacterium asteroides strain wkB204 isolated from a honey bee gut.</title>
        <authorList>
            <person name="Motta E.V.S."/>
            <person name="Kwong W.K."/>
            <person name="Moran N.A."/>
        </authorList>
    </citation>
    <scope>NUCLEOTIDE SEQUENCE</scope>
    <source>
        <strain evidence="10">WkB204</strain>
    </source>
</reference>
<comment type="subcellular location">
    <subcellularLocation>
        <location evidence="1 7">Cell membrane</location>
        <topology evidence="1 7">Multi-pass membrane protein</topology>
    </subcellularLocation>
</comment>
<dbReference type="PANTHER" id="PTHR30193:SF1">
    <property type="entry name" value="ABC TRANSPORTER PERMEASE PROTEIN YESP-RELATED"/>
    <property type="match status" value="1"/>
</dbReference>
<keyword evidence="6 7" id="KW-0472">Membrane</keyword>
<evidence type="ECO:0000256" key="8">
    <source>
        <dbReference type="SAM" id="MobiDB-lite"/>
    </source>
</evidence>
<evidence type="ECO:0000256" key="5">
    <source>
        <dbReference type="ARBA" id="ARBA00022989"/>
    </source>
</evidence>
<evidence type="ECO:0000256" key="6">
    <source>
        <dbReference type="ARBA" id="ARBA00023136"/>
    </source>
</evidence>
<dbReference type="EMBL" id="JAFMNU010000001">
    <property type="protein sequence ID" value="MBO0622875.1"/>
    <property type="molecule type" value="Genomic_DNA"/>
</dbReference>
<keyword evidence="4 7" id="KW-0812">Transmembrane</keyword>
<protein>
    <submittedName>
        <fullName evidence="10">Sugar ABC transporter permease</fullName>
    </submittedName>
</protein>
<dbReference type="InterPro" id="IPR035906">
    <property type="entry name" value="MetI-like_sf"/>
</dbReference>
<feature type="transmembrane region" description="Helical" evidence="7">
    <location>
        <begin position="193"/>
        <end position="212"/>
    </location>
</feature>
<dbReference type="InterPro" id="IPR051393">
    <property type="entry name" value="ABC_transporter_permease"/>
</dbReference>
<feature type="transmembrane region" description="Helical" evidence="7">
    <location>
        <begin position="141"/>
        <end position="158"/>
    </location>
</feature>
<keyword evidence="3" id="KW-1003">Cell membrane</keyword>
<keyword evidence="2 7" id="KW-0813">Transport</keyword>
<evidence type="ECO:0000313" key="10">
    <source>
        <dbReference type="EMBL" id="MBO0622875.1"/>
    </source>
</evidence>
<evidence type="ECO:0000259" key="9">
    <source>
        <dbReference type="PROSITE" id="PS50928"/>
    </source>
</evidence>
<dbReference type="InterPro" id="IPR000515">
    <property type="entry name" value="MetI-like"/>
</dbReference>
<comment type="caution">
    <text evidence="10">The sequence shown here is derived from an EMBL/GenBank/DDBJ whole genome shotgun (WGS) entry which is preliminary data.</text>
</comment>
<feature type="compositionally biased region" description="Basic residues" evidence="8">
    <location>
        <begin position="25"/>
        <end position="34"/>
    </location>
</feature>
<dbReference type="CDD" id="cd06261">
    <property type="entry name" value="TM_PBP2"/>
    <property type="match status" value="1"/>
</dbReference>
<dbReference type="PANTHER" id="PTHR30193">
    <property type="entry name" value="ABC TRANSPORTER PERMEASE PROTEIN"/>
    <property type="match status" value="1"/>
</dbReference>
<dbReference type="SUPFAM" id="SSF160964">
    <property type="entry name" value="MalF N-terminal region-like"/>
    <property type="match status" value="1"/>
</dbReference>
<keyword evidence="5 7" id="KW-1133">Transmembrane helix</keyword>
<evidence type="ECO:0000256" key="4">
    <source>
        <dbReference type="ARBA" id="ARBA00022692"/>
    </source>
</evidence>
<proteinExistence type="inferred from homology"/>
<evidence type="ECO:0000313" key="11">
    <source>
        <dbReference type="Proteomes" id="UP000664299"/>
    </source>
</evidence>
<evidence type="ECO:0000256" key="2">
    <source>
        <dbReference type="ARBA" id="ARBA00022448"/>
    </source>
</evidence>
<evidence type="ECO:0000256" key="7">
    <source>
        <dbReference type="RuleBase" id="RU363032"/>
    </source>
</evidence>
<evidence type="ECO:0000256" key="1">
    <source>
        <dbReference type="ARBA" id="ARBA00004651"/>
    </source>
</evidence>
<sequence length="335" mass="36547">MSDAQISAGAAHNTQAQRNSSAITRRGRQGKAGKPKGSSKNERRYGLGFAMPFLIGLVLFTIGPMIASLYYSFTDFNIMTAPKWVGMHNYQSVFADPRFYKSLENTAYLTFIGVPLGLAFALGVALILNLKEAPARGLARALSYIPAIIPSAVVAYLWRWMFNGKYGLINVVLTKLGIPAPNWLLDPAWTRPAVILISLWTVGGTTVIYLAALRDVPRELMEAAALDGCGVLRRFRYVTLPAIAPVTVFQLIAGLLGGLQNFTIPYLLGSGGFNMSTGGPDETWLTYAVYLYQNAFSYFKMGYASALAWILFIIALILTAVILRLSKGVDEDAAH</sequence>
<feature type="transmembrane region" description="Helical" evidence="7">
    <location>
        <begin position="107"/>
        <end position="129"/>
    </location>
</feature>
<comment type="similarity">
    <text evidence="7">Belongs to the binding-protein-dependent transport system permease family.</text>
</comment>
<dbReference type="Pfam" id="PF00528">
    <property type="entry name" value="BPD_transp_1"/>
    <property type="match status" value="1"/>
</dbReference>
<dbReference type="Gene3D" id="1.10.3720.10">
    <property type="entry name" value="MetI-like"/>
    <property type="match status" value="1"/>
</dbReference>
<name>A0ABS3IR79_9BIFI</name>
<gene>
    <name evidence="10" type="ORF">J1F30_00560</name>
</gene>
<feature type="transmembrane region" description="Helical" evidence="7">
    <location>
        <begin position="45"/>
        <end position="73"/>
    </location>
</feature>
<accession>A0ABS3IR79</accession>